<evidence type="ECO:0000313" key="6">
    <source>
        <dbReference type="Proteomes" id="UP000575898"/>
    </source>
</evidence>
<dbReference type="Proteomes" id="UP000575898">
    <property type="component" value="Unassembled WGS sequence"/>
</dbReference>
<evidence type="ECO:0000313" key="5">
    <source>
        <dbReference type="EMBL" id="MBB5017366.1"/>
    </source>
</evidence>
<feature type="compositionally biased region" description="Low complexity" evidence="1">
    <location>
        <begin position="104"/>
        <end position="117"/>
    </location>
</feature>
<organism evidence="5 6">
    <name type="scientific">Chitinivorax tropicus</name>
    <dbReference type="NCBI Taxonomy" id="714531"/>
    <lineage>
        <taxon>Bacteria</taxon>
        <taxon>Pseudomonadati</taxon>
        <taxon>Pseudomonadota</taxon>
        <taxon>Betaproteobacteria</taxon>
        <taxon>Chitinivorax</taxon>
    </lineage>
</organism>
<feature type="transmembrane region" description="Helical" evidence="2">
    <location>
        <begin position="148"/>
        <end position="167"/>
    </location>
</feature>
<dbReference type="InterPro" id="IPR032710">
    <property type="entry name" value="NTF2-like_dom_sf"/>
</dbReference>
<dbReference type="SMART" id="SM00978">
    <property type="entry name" value="Tim44"/>
    <property type="match status" value="1"/>
</dbReference>
<feature type="signal peptide" evidence="3">
    <location>
        <begin position="1"/>
        <end position="25"/>
    </location>
</feature>
<dbReference type="EMBL" id="JACHHY010000003">
    <property type="protein sequence ID" value="MBB5017366.1"/>
    <property type="molecule type" value="Genomic_DNA"/>
</dbReference>
<sequence>MKPKLNLLVASLAAAAMLAAPFAEAGRLGGGKSKGMSRSTTARPAPSYNTPAPQAMPQRPIGQPARVAPAAKSGPGWGGVAAGAVAGAAAGYMVSEALKDDPKAAPTAQQPATSGAALPGPDTAQANQPAPIAPAQLTNPSSPAPSSFPWGMALLLGGLTVVGFMLFRRKAGAPAMAGGAPYTPAMAGNVGGADNRVFKIGGGLAPAAASASAVTGRLTDGTEVPAFLRQARASFMHLQTLNSPDSVEELRKYLTPDLYESVRLDVMTNKDVAEFPELDAEVIESTIESGQHIATVRFYGRVSESLNSPTQPFEELWHFIKPEHNNTAKWLVAGIQQV</sequence>
<dbReference type="RefSeq" id="WP_184035045.1">
    <property type="nucleotide sequence ID" value="NZ_JACHHY010000003.1"/>
</dbReference>
<feature type="compositionally biased region" description="Polar residues" evidence="1">
    <location>
        <begin position="36"/>
        <end position="52"/>
    </location>
</feature>
<comment type="caution">
    <text evidence="5">The sequence shown here is derived from an EMBL/GenBank/DDBJ whole genome shotgun (WGS) entry which is preliminary data.</text>
</comment>
<accession>A0A840MLE1</accession>
<dbReference type="PANTHER" id="PTHR41542">
    <property type="entry name" value="BLL5807 PROTEIN"/>
    <property type="match status" value="1"/>
</dbReference>
<feature type="chain" id="PRO_5032924634" description="Tim44-like domain-containing protein" evidence="3">
    <location>
        <begin position="26"/>
        <end position="338"/>
    </location>
</feature>
<keyword evidence="2" id="KW-1133">Transmembrane helix</keyword>
<evidence type="ECO:0000256" key="2">
    <source>
        <dbReference type="SAM" id="Phobius"/>
    </source>
</evidence>
<reference evidence="5 6" key="1">
    <citation type="submission" date="2020-08" db="EMBL/GenBank/DDBJ databases">
        <title>Genomic Encyclopedia of Type Strains, Phase IV (KMG-IV): sequencing the most valuable type-strain genomes for metagenomic binning, comparative biology and taxonomic classification.</title>
        <authorList>
            <person name="Goeker M."/>
        </authorList>
    </citation>
    <scope>NUCLEOTIDE SEQUENCE [LARGE SCALE GENOMIC DNA]</scope>
    <source>
        <strain evidence="5 6">DSM 27165</strain>
    </source>
</reference>
<gene>
    <name evidence="5" type="ORF">HNQ59_000630</name>
</gene>
<dbReference type="SUPFAM" id="SSF54427">
    <property type="entry name" value="NTF2-like"/>
    <property type="match status" value="1"/>
</dbReference>
<feature type="region of interest" description="Disordered" evidence="1">
    <location>
        <begin position="101"/>
        <end position="144"/>
    </location>
</feature>
<evidence type="ECO:0000256" key="3">
    <source>
        <dbReference type="SAM" id="SignalP"/>
    </source>
</evidence>
<dbReference type="AlphaFoldDB" id="A0A840MLE1"/>
<name>A0A840MLE1_9PROT</name>
<dbReference type="Pfam" id="PF04280">
    <property type="entry name" value="Tim44"/>
    <property type="match status" value="1"/>
</dbReference>
<feature type="region of interest" description="Disordered" evidence="1">
    <location>
        <begin position="27"/>
        <end position="73"/>
    </location>
</feature>
<dbReference type="PANTHER" id="PTHR41542:SF1">
    <property type="entry name" value="BLL5807 PROTEIN"/>
    <property type="match status" value="1"/>
</dbReference>
<keyword evidence="6" id="KW-1185">Reference proteome</keyword>
<evidence type="ECO:0000256" key="1">
    <source>
        <dbReference type="SAM" id="MobiDB-lite"/>
    </source>
</evidence>
<keyword evidence="2" id="KW-0472">Membrane</keyword>
<feature type="domain" description="Tim44-like" evidence="4">
    <location>
        <begin position="208"/>
        <end position="337"/>
    </location>
</feature>
<dbReference type="InterPro" id="IPR007379">
    <property type="entry name" value="Tim44-like_dom"/>
</dbReference>
<feature type="compositionally biased region" description="Low complexity" evidence="1">
    <location>
        <begin position="124"/>
        <end position="136"/>
    </location>
</feature>
<proteinExistence type="predicted"/>
<protein>
    <recommendedName>
        <fullName evidence="4">Tim44-like domain-containing protein</fullName>
    </recommendedName>
</protein>
<keyword evidence="2" id="KW-0812">Transmembrane</keyword>
<evidence type="ECO:0000259" key="4">
    <source>
        <dbReference type="SMART" id="SM00978"/>
    </source>
</evidence>
<keyword evidence="3" id="KW-0732">Signal</keyword>